<feature type="domain" description="Response regulatory" evidence="4">
    <location>
        <begin position="4"/>
        <end position="119"/>
    </location>
</feature>
<dbReference type="EMBL" id="VTHL01000032">
    <property type="protein sequence ID" value="TYZ05977.1"/>
    <property type="molecule type" value="Genomic_DNA"/>
</dbReference>
<feature type="modified residue" description="4-aspartylphosphate" evidence="3">
    <location>
        <position position="54"/>
    </location>
</feature>
<dbReference type="Proteomes" id="UP000322791">
    <property type="component" value="Unassembled WGS sequence"/>
</dbReference>
<evidence type="ECO:0000313" key="5">
    <source>
        <dbReference type="EMBL" id="TYZ05977.1"/>
    </source>
</evidence>
<dbReference type="RefSeq" id="WP_149072799.1">
    <property type="nucleotide sequence ID" value="NZ_VTHL01000032.1"/>
</dbReference>
<evidence type="ECO:0000313" key="6">
    <source>
        <dbReference type="Proteomes" id="UP000322791"/>
    </source>
</evidence>
<dbReference type="SMART" id="SM00448">
    <property type="entry name" value="REC"/>
    <property type="match status" value="1"/>
</dbReference>
<proteinExistence type="predicted"/>
<name>A0A5D6US88_9BACT</name>
<dbReference type="AlphaFoldDB" id="A0A5D6US88"/>
<dbReference type="InterPro" id="IPR011006">
    <property type="entry name" value="CheY-like_superfamily"/>
</dbReference>
<gene>
    <name evidence="5" type="ORF">FY528_20040</name>
</gene>
<dbReference type="Gene3D" id="3.40.50.2300">
    <property type="match status" value="1"/>
</dbReference>
<evidence type="ECO:0000256" key="2">
    <source>
        <dbReference type="ARBA" id="ARBA00023012"/>
    </source>
</evidence>
<dbReference type="InterPro" id="IPR050595">
    <property type="entry name" value="Bact_response_regulator"/>
</dbReference>
<dbReference type="PROSITE" id="PS50110">
    <property type="entry name" value="RESPONSE_REGULATORY"/>
    <property type="match status" value="1"/>
</dbReference>
<dbReference type="SUPFAM" id="SSF52172">
    <property type="entry name" value="CheY-like"/>
    <property type="match status" value="1"/>
</dbReference>
<dbReference type="PANTHER" id="PTHR44591">
    <property type="entry name" value="STRESS RESPONSE REGULATOR PROTEIN 1"/>
    <property type="match status" value="1"/>
</dbReference>
<evidence type="ECO:0000256" key="1">
    <source>
        <dbReference type="ARBA" id="ARBA00022553"/>
    </source>
</evidence>
<protein>
    <submittedName>
        <fullName evidence="5">Response regulator</fullName>
    </submittedName>
</protein>
<dbReference type="Pfam" id="PF00072">
    <property type="entry name" value="Response_reg"/>
    <property type="match status" value="1"/>
</dbReference>
<reference evidence="5 6" key="1">
    <citation type="submission" date="2019-08" db="EMBL/GenBank/DDBJ databases">
        <authorList>
            <person name="Seo M.-J."/>
        </authorList>
    </citation>
    <scope>NUCLEOTIDE SEQUENCE [LARGE SCALE GENOMIC DNA]</scope>
    <source>
        <strain evidence="5 6">KIGAM108</strain>
    </source>
</reference>
<sequence>MKNRILIVDDSFYMRTMLKNMLTDAGYDVVGEAANGQQAIEMAAATRPDLITLDVILPDNTGLDVLKGIRQDQPEVRIVMCSAVGQEVIVNEALESGAVAYIVKPFSEEKVLEIVSSALQQGSAATTEADDTPAEG</sequence>
<accession>A0A5D6US88</accession>
<comment type="caution">
    <text evidence="5">The sequence shown here is derived from an EMBL/GenBank/DDBJ whole genome shotgun (WGS) entry which is preliminary data.</text>
</comment>
<keyword evidence="2" id="KW-0902">Two-component regulatory system</keyword>
<dbReference type="GO" id="GO:0000160">
    <property type="term" value="P:phosphorelay signal transduction system"/>
    <property type="evidence" value="ECO:0007669"/>
    <property type="project" value="UniProtKB-KW"/>
</dbReference>
<dbReference type="InterPro" id="IPR001789">
    <property type="entry name" value="Sig_transdc_resp-reg_receiver"/>
</dbReference>
<keyword evidence="1 3" id="KW-0597">Phosphoprotein</keyword>
<evidence type="ECO:0000259" key="4">
    <source>
        <dbReference type="PROSITE" id="PS50110"/>
    </source>
</evidence>
<keyword evidence="6" id="KW-1185">Reference proteome</keyword>
<dbReference type="PANTHER" id="PTHR44591:SF14">
    <property type="entry name" value="PROTEIN PILG"/>
    <property type="match status" value="1"/>
</dbReference>
<organism evidence="5 6">
    <name type="scientific">Hymenobacter lutimineralis</name>
    <dbReference type="NCBI Taxonomy" id="2606448"/>
    <lineage>
        <taxon>Bacteria</taxon>
        <taxon>Pseudomonadati</taxon>
        <taxon>Bacteroidota</taxon>
        <taxon>Cytophagia</taxon>
        <taxon>Cytophagales</taxon>
        <taxon>Hymenobacteraceae</taxon>
        <taxon>Hymenobacter</taxon>
    </lineage>
</organism>
<evidence type="ECO:0000256" key="3">
    <source>
        <dbReference type="PROSITE-ProRule" id="PRU00169"/>
    </source>
</evidence>